<dbReference type="EMBL" id="CP012109">
    <property type="protein sequence ID" value="AKQ66603.1"/>
    <property type="molecule type" value="Genomic_DNA"/>
</dbReference>
<gene>
    <name evidence="1" type="ORF">A176_003515</name>
</gene>
<dbReference type="AlphaFoldDB" id="A0A0H4WYC3"/>
<reference evidence="1 2" key="1">
    <citation type="journal article" date="2016" name="PLoS ONE">
        <title>Complete Genome Sequence and Comparative Genomics of a Novel Myxobacterium Myxococcus hansupus.</title>
        <authorList>
            <person name="Sharma G."/>
            <person name="Narwani T."/>
            <person name="Subramanian S."/>
        </authorList>
    </citation>
    <scope>NUCLEOTIDE SEQUENCE [LARGE SCALE GENOMIC DNA]</scope>
    <source>
        <strain evidence="2">mixupus</strain>
    </source>
</reference>
<sequence>MDAQGLTVALDVPPNVELLRASLTVQAPGEDVMVDVLPTATVATSRGPGPVPTNAPVQWFSVDWGARRALMFLQVKTREANVEGRLSIADGGPWYPPTPVTTVPLGDKDTTALPLPGILASRLMVEVFAPPANPVPPATGQKAVATVSSLVVKAAARPPDLTVHVETERPFFQHGLPLQPLQELTLRDDVSAALQQAWPADLKGGTVTLGLRAPAPSRLQRLGITLDTVTLTQVWSQGGDTLALPLTADEEGIGRVEIAPGQPLREVRFLARYQPRGERVPLSFPPPENPSQAHRCGAGLAAAQAFSSPEEGHALAGMDFHLRPLTRSVMGMVTLFPDEYGRPGTVPLAPGVAFTLDEQDPAPWDARWVSMALPKPLAFDATRNWWAVLTVAQGSLLWSLGDAASVGGASGLAPRASLYRTEDTGPWLEREVPSLRGPSDGAWAYSRPRLLTSCTEPAEPPQVILRWGTKQLPVKLDAHGWARLDERELAELAPPPVLATGSAPMLEVVVRSRVAGEITLSELRVTSPQRDTYALFQPS</sequence>
<organism evidence="1 2">
    <name type="scientific">Pseudomyxococcus hansupus</name>
    <dbReference type="NCBI Taxonomy" id="1297742"/>
    <lineage>
        <taxon>Bacteria</taxon>
        <taxon>Pseudomonadati</taxon>
        <taxon>Myxococcota</taxon>
        <taxon>Myxococcia</taxon>
        <taxon>Myxococcales</taxon>
        <taxon>Cystobacterineae</taxon>
        <taxon>Myxococcaceae</taxon>
        <taxon>Pseudomyxococcus</taxon>
    </lineage>
</organism>
<dbReference type="PATRIC" id="fig|1297742.4.peg.3547"/>
<evidence type="ECO:0000313" key="1">
    <source>
        <dbReference type="EMBL" id="AKQ66603.1"/>
    </source>
</evidence>
<protein>
    <submittedName>
        <fullName evidence="1">Uncharacterized protein</fullName>
    </submittedName>
</protein>
<accession>A0A0H4WYC3</accession>
<dbReference type="STRING" id="1297742.A176_003515"/>
<keyword evidence="2" id="KW-1185">Reference proteome</keyword>
<name>A0A0H4WYC3_9BACT</name>
<evidence type="ECO:0000313" key="2">
    <source>
        <dbReference type="Proteomes" id="UP000009026"/>
    </source>
</evidence>
<proteinExistence type="predicted"/>
<dbReference type="KEGG" id="mym:A176_003515"/>
<dbReference type="Proteomes" id="UP000009026">
    <property type="component" value="Chromosome"/>
</dbReference>